<evidence type="ECO:0008006" key="3">
    <source>
        <dbReference type="Google" id="ProtNLM"/>
    </source>
</evidence>
<protein>
    <recommendedName>
        <fullName evidence="3">Transposase</fullName>
    </recommendedName>
</protein>
<sequence>MPLARWSCPDLAAELTARGVTDTVSASTVRRWLRQDALKPWQYQSWIFIRDRDFRAKAQRILDLYVRTYEGEPLGPDEYVISSDEETSVQARCRCHRSGRR</sequence>
<accession>A0ABY9VNL7</accession>
<proteinExistence type="predicted"/>
<name>A0ABY9VNL7_9ACTN</name>
<reference evidence="1 2" key="1">
    <citation type="submission" date="2023-09" db="EMBL/GenBank/DDBJ databases">
        <title>Genome completion map analysis of the actinomycetes C11-1.</title>
        <authorList>
            <person name="Qin P."/>
            <person name="Guan P."/>
        </authorList>
    </citation>
    <scope>NUCLEOTIDE SEQUENCE [LARGE SCALE GENOMIC DNA]</scope>
    <source>
        <strain evidence="1 2">C11-1</strain>
    </source>
</reference>
<evidence type="ECO:0000313" key="2">
    <source>
        <dbReference type="Proteomes" id="UP001303236"/>
    </source>
</evidence>
<gene>
    <name evidence="1" type="ORF">RI138_00255</name>
</gene>
<evidence type="ECO:0000313" key="1">
    <source>
        <dbReference type="EMBL" id="WNF25353.1"/>
    </source>
</evidence>
<keyword evidence="2" id="KW-1185">Reference proteome</keyword>
<organism evidence="1 2">
    <name type="scientific">Streptomyces durocortorensis</name>
    <dbReference type="NCBI Taxonomy" id="2811104"/>
    <lineage>
        <taxon>Bacteria</taxon>
        <taxon>Bacillati</taxon>
        <taxon>Actinomycetota</taxon>
        <taxon>Actinomycetes</taxon>
        <taxon>Kitasatosporales</taxon>
        <taxon>Streptomycetaceae</taxon>
        <taxon>Streptomyces</taxon>
    </lineage>
</organism>
<dbReference type="EMBL" id="CP134500">
    <property type="protein sequence ID" value="WNF25353.1"/>
    <property type="molecule type" value="Genomic_DNA"/>
</dbReference>
<dbReference type="Proteomes" id="UP001303236">
    <property type="component" value="Chromosome"/>
</dbReference>